<reference evidence="2 3" key="1">
    <citation type="submission" date="2016-06" db="EMBL/GenBank/DDBJ databases">
        <title>Draft Genome Sequence of Tenacibaculum soleae UCD-KL19.</title>
        <authorList>
            <person name="Eisen J.A."/>
            <person name="Coil D.A."/>
            <person name="Lujan K.M."/>
        </authorList>
    </citation>
    <scope>NUCLEOTIDE SEQUENCE [LARGE SCALE GENOMIC DNA]</scope>
    <source>
        <strain evidence="2 3">UCD-KL19</strain>
    </source>
</reference>
<feature type="domain" description="HNH nuclease" evidence="1">
    <location>
        <begin position="4"/>
        <end position="57"/>
    </location>
</feature>
<dbReference type="InterPro" id="IPR003615">
    <property type="entry name" value="HNH_nuc"/>
</dbReference>
<dbReference type="Pfam" id="PF01844">
    <property type="entry name" value="HNH"/>
    <property type="match status" value="1"/>
</dbReference>
<dbReference type="SMART" id="SM00507">
    <property type="entry name" value="HNHc"/>
    <property type="match status" value="1"/>
</dbReference>
<keyword evidence="2" id="KW-0255">Endonuclease</keyword>
<protein>
    <submittedName>
        <fullName evidence="2">HNH endonuclease</fullName>
    </submittedName>
</protein>
<dbReference type="PANTHER" id="PTHR33877:SF2">
    <property type="entry name" value="OS07G0170200 PROTEIN"/>
    <property type="match status" value="1"/>
</dbReference>
<dbReference type="STRING" id="447689.BA195_06730"/>
<dbReference type="Gene3D" id="1.10.30.50">
    <property type="match status" value="1"/>
</dbReference>
<keyword evidence="3" id="KW-1185">Reference proteome</keyword>
<accession>A0A1B9Y3M3</accession>
<proteinExistence type="predicted"/>
<name>A0A1B9Y3M3_9FLAO</name>
<dbReference type="AlphaFoldDB" id="A0A1B9Y3M3"/>
<dbReference type="GO" id="GO:0003676">
    <property type="term" value="F:nucleic acid binding"/>
    <property type="evidence" value="ECO:0007669"/>
    <property type="project" value="InterPro"/>
</dbReference>
<dbReference type="InterPro" id="IPR052892">
    <property type="entry name" value="NA-targeting_endonuclease"/>
</dbReference>
<dbReference type="PANTHER" id="PTHR33877">
    <property type="entry name" value="SLL1193 PROTEIN"/>
    <property type="match status" value="1"/>
</dbReference>
<dbReference type="OrthoDB" id="5918473at2"/>
<keyword evidence="2" id="KW-0540">Nuclease</keyword>
<gene>
    <name evidence="2" type="ORF">BA195_06730</name>
</gene>
<keyword evidence="2" id="KW-0378">Hydrolase</keyword>
<dbReference type="CDD" id="cd00085">
    <property type="entry name" value="HNHc"/>
    <property type="match status" value="1"/>
</dbReference>
<dbReference type="EMBL" id="MAKX01000001">
    <property type="protein sequence ID" value="OCK44366.1"/>
    <property type="molecule type" value="Genomic_DNA"/>
</dbReference>
<organism evidence="2 3">
    <name type="scientific">Tenacibaculum soleae</name>
    <dbReference type="NCBI Taxonomy" id="447689"/>
    <lineage>
        <taxon>Bacteria</taxon>
        <taxon>Pseudomonadati</taxon>
        <taxon>Bacteroidota</taxon>
        <taxon>Flavobacteriia</taxon>
        <taxon>Flavobacteriales</taxon>
        <taxon>Flavobacteriaceae</taxon>
        <taxon>Tenacibaculum</taxon>
    </lineage>
</organism>
<dbReference type="GO" id="GO:0004519">
    <property type="term" value="F:endonuclease activity"/>
    <property type="evidence" value="ECO:0007669"/>
    <property type="project" value="UniProtKB-KW"/>
</dbReference>
<evidence type="ECO:0000313" key="3">
    <source>
        <dbReference type="Proteomes" id="UP000093186"/>
    </source>
</evidence>
<dbReference type="Proteomes" id="UP000093186">
    <property type="component" value="Unassembled WGS sequence"/>
</dbReference>
<dbReference type="InterPro" id="IPR002711">
    <property type="entry name" value="HNH"/>
</dbReference>
<comment type="caution">
    <text evidence="2">The sequence shown here is derived from an EMBL/GenBank/DDBJ whole genome shotgun (WGS) entry which is preliminary data.</text>
</comment>
<evidence type="ECO:0000313" key="2">
    <source>
        <dbReference type="EMBL" id="OCK44366.1"/>
    </source>
</evidence>
<evidence type="ECO:0000259" key="1">
    <source>
        <dbReference type="SMART" id="SM00507"/>
    </source>
</evidence>
<dbReference type="GO" id="GO:0008270">
    <property type="term" value="F:zinc ion binding"/>
    <property type="evidence" value="ECO:0007669"/>
    <property type="project" value="InterPro"/>
</dbReference>
<sequence>MKKELREKVWKKYNCKCAYCGEDLEYKKMQVDHIEAKYLGGKDDIENYNPSCRQCNFYKSTFSLDQFKQQLATITERIKKPFIVRLAMKYGIISFKPFDGKFYYEKMNEH</sequence>
<dbReference type="RefSeq" id="WP_068703667.1">
    <property type="nucleotide sequence ID" value="NZ_MAKX01000001.1"/>
</dbReference>